<gene>
    <name evidence="2" type="ORF">CEW81_00915</name>
</gene>
<dbReference type="AlphaFoldDB" id="A0A248KF86"/>
<evidence type="ECO:0000313" key="3">
    <source>
        <dbReference type="Proteomes" id="UP000197098"/>
    </source>
</evidence>
<protein>
    <submittedName>
        <fullName evidence="2">Beta-1,4-galactosyltransferase</fullName>
    </submittedName>
</protein>
<dbReference type="InterPro" id="IPR002654">
    <property type="entry name" value="Glyco_trans_25"/>
</dbReference>
<feature type="domain" description="Glycosyl transferase family 25" evidence="1">
    <location>
        <begin position="5"/>
        <end position="186"/>
    </location>
</feature>
<dbReference type="GO" id="GO:0016757">
    <property type="term" value="F:glycosyltransferase activity"/>
    <property type="evidence" value="ECO:0007669"/>
    <property type="project" value="UniProtKB-KW"/>
</dbReference>
<evidence type="ECO:0000259" key="1">
    <source>
        <dbReference type="Pfam" id="PF01755"/>
    </source>
</evidence>
<keyword evidence="2" id="KW-0808">Transferase</keyword>
<dbReference type="CDD" id="cd06532">
    <property type="entry name" value="Glyco_transf_25"/>
    <property type="match status" value="1"/>
</dbReference>
<sequence>MQVLIYIVSLLRDTERREKITSDFSRLGIDFQFFDAVDAKDSKNKELIAQARLSGVGHNMTDGEIACTLSHQFIYQELSSGSHDWIIILEDDVDIDERFKAFCLSFNEKEQKNLPKNNLYLLGGQKGLHSYPVLGVSRFNVIKAGSLKFGRVNYNREKLRRTCCYLMNKTMAKQLVDLTENYGTYRADSWELMYQKEIIKEFYLNEIIFHPIVTPFNSHLELERSLIFGQKKPRGKIQGKMKLLRSWLRVSFFSLLK</sequence>
<dbReference type="Proteomes" id="UP000197098">
    <property type="component" value="Chromosome"/>
</dbReference>
<name>A0A248KF86_9ENTR</name>
<dbReference type="Pfam" id="PF01755">
    <property type="entry name" value="Glyco_transf_25"/>
    <property type="match status" value="1"/>
</dbReference>
<evidence type="ECO:0000313" key="2">
    <source>
        <dbReference type="EMBL" id="ASG62470.1"/>
    </source>
</evidence>
<dbReference type="EMBL" id="CP022114">
    <property type="protein sequence ID" value="ASG62470.1"/>
    <property type="molecule type" value="Genomic_DNA"/>
</dbReference>
<proteinExistence type="predicted"/>
<accession>A0A248KF86</accession>
<reference evidence="2 3" key="1">
    <citation type="submission" date="2017-06" db="EMBL/GenBank/DDBJ databases">
        <title>Origin of plasmid-mediated fosfomycin resistance gene fosA3.</title>
        <authorList>
            <person name="Ito R."/>
            <person name="Pacey M.P."/>
            <person name="Doi Y."/>
        </authorList>
    </citation>
    <scope>NUCLEOTIDE SEQUENCE [LARGE SCALE GENOMIC DNA]</scope>
    <source>
        <strain evidence="2 3">YDC799</strain>
    </source>
</reference>
<keyword evidence="2" id="KW-0328">Glycosyltransferase</keyword>
<organism evidence="2 3">
    <name type="scientific">Kluyvera genomosp. 3</name>
    <dbReference type="NCBI Taxonomy" id="2774055"/>
    <lineage>
        <taxon>Bacteria</taxon>
        <taxon>Pseudomonadati</taxon>
        <taxon>Pseudomonadota</taxon>
        <taxon>Gammaproteobacteria</taxon>
        <taxon>Enterobacterales</taxon>
        <taxon>Enterobacteriaceae</taxon>
        <taxon>Kluyvera</taxon>
    </lineage>
</organism>